<sequence>MEREATRGTPGARRALMGVHRMWAHALDEPAHVPARTRAWPMPGGLTTWLRLVDTADSGWRRGLELL</sequence>
<evidence type="ECO:0000313" key="2">
    <source>
        <dbReference type="Proteomes" id="UP000627984"/>
    </source>
</evidence>
<protein>
    <submittedName>
        <fullName evidence="1">Uncharacterized protein</fullName>
    </submittedName>
</protein>
<reference evidence="1" key="1">
    <citation type="journal article" date="2014" name="Int. J. Syst. Evol. Microbiol.">
        <title>Complete genome sequence of Corynebacterium casei LMG S-19264T (=DSM 44701T), isolated from a smear-ripened cheese.</title>
        <authorList>
            <consortium name="US DOE Joint Genome Institute (JGI-PGF)"/>
            <person name="Walter F."/>
            <person name="Albersmeier A."/>
            <person name="Kalinowski J."/>
            <person name="Ruckert C."/>
        </authorList>
    </citation>
    <scope>NUCLEOTIDE SEQUENCE</scope>
    <source>
        <strain evidence="1">JCM 3093</strain>
    </source>
</reference>
<name>A0AA37F5Y2_9ACTN</name>
<dbReference type="AlphaFoldDB" id="A0AA37F5Y2"/>
<gene>
    <name evidence="1" type="ORF">GCM10010126_41310</name>
</gene>
<organism evidence="1 2">
    <name type="scientific">Planomonospora parontospora</name>
    <dbReference type="NCBI Taxonomy" id="58119"/>
    <lineage>
        <taxon>Bacteria</taxon>
        <taxon>Bacillati</taxon>
        <taxon>Actinomycetota</taxon>
        <taxon>Actinomycetes</taxon>
        <taxon>Streptosporangiales</taxon>
        <taxon>Streptosporangiaceae</taxon>
        <taxon>Planomonospora</taxon>
    </lineage>
</organism>
<comment type="caution">
    <text evidence="1">The sequence shown here is derived from an EMBL/GenBank/DDBJ whole genome shotgun (WGS) entry which is preliminary data.</text>
</comment>
<accession>A0AA37F5Y2</accession>
<proteinExistence type="predicted"/>
<reference evidence="1" key="2">
    <citation type="submission" date="2022-09" db="EMBL/GenBank/DDBJ databases">
        <authorList>
            <person name="Sun Q."/>
            <person name="Ohkuma M."/>
        </authorList>
    </citation>
    <scope>NUCLEOTIDE SEQUENCE</scope>
    <source>
        <strain evidence="1">JCM 3093</strain>
    </source>
</reference>
<evidence type="ECO:0000313" key="1">
    <source>
        <dbReference type="EMBL" id="GGK77689.1"/>
    </source>
</evidence>
<dbReference type="Proteomes" id="UP000627984">
    <property type="component" value="Unassembled WGS sequence"/>
</dbReference>
<dbReference type="EMBL" id="BMQD01000012">
    <property type="protein sequence ID" value="GGK77689.1"/>
    <property type="molecule type" value="Genomic_DNA"/>
</dbReference>